<dbReference type="WBParaSite" id="TREG1_2660.1">
    <property type="protein sequence ID" value="TREG1_2660.1"/>
    <property type="gene ID" value="TREG1_2660"/>
</dbReference>
<accession>A0AA85JL38</accession>
<evidence type="ECO:0000313" key="7">
    <source>
        <dbReference type="Proteomes" id="UP000050795"/>
    </source>
</evidence>
<dbReference type="PANTHER" id="PTHR46896:SF3">
    <property type="entry name" value="FI06413P-RELATED"/>
    <property type="match status" value="1"/>
</dbReference>
<dbReference type="GO" id="GO:0006508">
    <property type="term" value="P:proteolysis"/>
    <property type="evidence" value="ECO:0007669"/>
    <property type="project" value="UniProtKB-KW"/>
</dbReference>
<protein>
    <recommendedName>
        <fullName evidence="6">Ubiquitin-like protease family profile domain-containing protein</fullName>
    </recommendedName>
</protein>
<comment type="similarity">
    <text evidence="1">Belongs to the peptidase C48 family.</text>
</comment>
<evidence type="ECO:0000256" key="2">
    <source>
        <dbReference type="ARBA" id="ARBA00022553"/>
    </source>
</evidence>
<keyword evidence="3" id="KW-0645">Protease</keyword>
<dbReference type="PANTHER" id="PTHR46896">
    <property type="entry name" value="SENTRIN-SPECIFIC PROTEASE"/>
    <property type="match status" value="1"/>
</dbReference>
<evidence type="ECO:0000256" key="3">
    <source>
        <dbReference type="ARBA" id="ARBA00022670"/>
    </source>
</evidence>
<dbReference type="PROSITE" id="PS50600">
    <property type="entry name" value="ULP_PROTEASE"/>
    <property type="match status" value="1"/>
</dbReference>
<dbReference type="Gene3D" id="3.40.395.10">
    <property type="entry name" value="Adenoviral Proteinase, Chain A"/>
    <property type="match status" value="1"/>
</dbReference>
<proteinExistence type="inferred from homology"/>
<organism evidence="7 8">
    <name type="scientific">Trichobilharzia regenti</name>
    <name type="common">Nasal bird schistosome</name>
    <dbReference type="NCBI Taxonomy" id="157069"/>
    <lineage>
        <taxon>Eukaryota</taxon>
        <taxon>Metazoa</taxon>
        <taxon>Spiralia</taxon>
        <taxon>Lophotrochozoa</taxon>
        <taxon>Platyhelminthes</taxon>
        <taxon>Trematoda</taxon>
        <taxon>Digenea</taxon>
        <taxon>Strigeidida</taxon>
        <taxon>Schistosomatoidea</taxon>
        <taxon>Schistosomatidae</taxon>
        <taxon>Trichobilharzia</taxon>
    </lineage>
</organism>
<evidence type="ECO:0000259" key="6">
    <source>
        <dbReference type="PROSITE" id="PS50600"/>
    </source>
</evidence>
<dbReference type="GO" id="GO:0070139">
    <property type="term" value="F:SUMO-specific endopeptidase activity"/>
    <property type="evidence" value="ECO:0007669"/>
    <property type="project" value="TreeGrafter"/>
</dbReference>
<dbReference type="InterPro" id="IPR051947">
    <property type="entry name" value="Sentrin-specific_protease"/>
</dbReference>
<keyword evidence="2" id="KW-0597">Phosphoprotein</keyword>
<evidence type="ECO:0000256" key="4">
    <source>
        <dbReference type="ARBA" id="ARBA00022786"/>
    </source>
</evidence>
<dbReference type="Pfam" id="PF02902">
    <property type="entry name" value="Peptidase_C48"/>
    <property type="match status" value="1"/>
</dbReference>
<name>A0AA85JL38_TRIRE</name>
<dbReference type="InterPro" id="IPR038765">
    <property type="entry name" value="Papain-like_cys_pep_sf"/>
</dbReference>
<keyword evidence="4" id="KW-0833">Ubl conjugation pathway</keyword>
<dbReference type="InterPro" id="IPR003653">
    <property type="entry name" value="Peptidase_C48_C"/>
</dbReference>
<dbReference type="GO" id="GO:0005634">
    <property type="term" value="C:nucleus"/>
    <property type="evidence" value="ECO:0007669"/>
    <property type="project" value="TreeGrafter"/>
</dbReference>
<dbReference type="GO" id="GO:0016926">
    <property type="term" value="P:protein desumoylation"/>
    <property type="evidence" value="ECO:0007669"/>
    <property type="project" value="TreeGrafter"/>
</dbReference>
<evidence type="ECO:0000256" key="5">
    <source>
        <dbReference type="ARBA" id="ARBA00022801"/>
    </source>
</evidence>
<dbReference type="AlphaFoldDB" id="A0AA85JL38"/>
<feature type="domain" description="Ubiquitin-like protease family profile" evidence="6">
    <location>
        <begin position="366"/>
        <end position="633"/>
    </location>
</feature>
<reference evidence="8" key="2">
    <citation type="submission" date="2023-11" db="UniProtKB">
        <authorList>
            <consortium name="WormBaseParasite"/>
        </authorList>
    </citation>
    <scope>IDENTIFICATION</scope>
</reference>
<keyword evidence="5" id="KW-0378">Hydrolase</keyword>
<keyword evidence="7" id="KW-1185">Reference proteome</keyword>
<dbReference type="GO" id="GO:0005737">
    <property type="term" value="C:cytoplasm"/>
    <property type="evidence" value="ECO:0007669"/>
    <property type="project" value="TreeGrafter"/>
</dbReference>
<sequence length="685" mass="77338">MPRQVQDPNGKKSLNVNNESNRILWKCTQANCQGFVSRTDHKCSLCKKLSSFPNTALASISKGNTINITANDTLSVKRPRTSSDSHLVPLNIFSIGRSGIYDGCSEDCCITSSSILCRVKVEGVWTSLSIHANDIEMLVFCETLQVLFLKPYDSYKSQLSNYLKLRDSVLSNVKWLVFVFREPSTSEPLYLTVSNLEGLANKIGRSGVCDMQCSSENAREILSSCGLRLPRSELRRTGTASTEPSIINRIVQGQALADTHYSVEPSSSQTVKHVNEGGLLTNVINTLTNNGFQLKTNSGSATHESNVNCRGKSETNECDDLIIIHDENTSVAAQPPGDNVQAESTTNCDEDSFKFDYKPAGSVDGITLTKSDLQCLEPGALINDAIINFYLKYLYFEQLTDFQRQATHVFNVFFYSRLTGGNVSVDTRNSTVTETTTEMILARHANVAKWTRRVDLFSKDYIIIPINESSHWFVALVCYPWMAGMVSYTALYDEQVYHLCQLTEEFTDVDLIEFSGDPHSLNIGEEVIQRLPTDVQGQAFDRWRRKRLAWLRKCGINAMPCILLFDSYPVQTRITNLSTIRDYLQAEWITRRSSQDGLLHFDRDTIRGFSPRVPLQSNPVDCGIFLLHYIEMFFKKPVQSYTKHYFQYEMATWFPISTVSEKRTLIHDLMVKLRKSVVSETAISQ</sequence>
<dbReference type="SUPFAM" id="SSF54001">
    <property type="entry name" value="Cysteine proteinases"/>
    <property type="match status" value="1"/>
</dbReference>
<dbReference type="Proteomes" id="UP000050795">
    <property type="component" value="Unassembled WGS sequence"/>
</dbReference>
<evidence type="ECO:0000256" key="1">
    <source>
        <dbReference type="ARBA" id="ARBA00005234"/>
    </source>
</evidence>
<reference evidence="7" key="1">
    <citation type="submission" date="2022-06" db="EMBL/GenBank/DDBJ databases">
        <authorList>
            <person name="Berger JAMES D."/>
            <person name="Berger JAMES D."/>
        </authorList>
    </citation>
    <scope>NUCLEOTIDE SEQUENCE [LARGE SCALE GENOMIC DNA]</scope>
</reference>
<evidence type="ECO:0000313" key="8">
    <source>
        <dbReference type="WBParaSite" id="TREG1_2660.1"/>
    </source>
</evidence>